<evidence type="ECO:0000259" key="2">
    <source>
        <dbReference type="PROSITE" id="PS50280"/>
    </source>
</evidence>
<dbReference type="Pfam" id="PF00856">
    <property type="entry name" value="SET"/>
    <property type="match status" value="1"/>
</dbReference>
<evidence type="ECO:0000313" key="6">
    <source>
        <dbReference type="Proteomes" id="UP000747110"/>
    </source>
</evidence>
<dbReference type="CDD" id="cd20071">
    <property type="entry name" value="SET_SMYD"/>
    <property type="match status" value="1"/>
</dbReference>
<dbReference type="SMART" id="SM00317">
    <property type="entry name" value="SET"/>
    <property type="match status" value="1"/>
</dbReference>
<evidence type="ECO:0000313" key="5">
    <source>
        <dbReference type="Proteomes" id="UP000722791"/>
    </source>
</evidence>
<dbReference type="PANTHER" id="PTHR12197">
    <property type="entry name" value="HISTONE-LYSINE N-METHYLTRANSFERASE SMYD"/>
    <property type="match status" value="1"/>
</dbReference>
<dbReference type="InterPro" id="IPR050869">
    <property type="entry name" value="H3K4_H4K5_MeTrfase"/>
</dbReference>
<gene>
    <name evidence="3" type="ORF">Vretifemale_455</name>
    <name evidence="4" type="ORF">Vretimale_13625</name>
</gene>
<dbReference type="AlphaFoldDB" id="A0A8J4GMV1"/>
<dbReference type="InterPro" id="IPR046341">
    <property type="entry name" value="SET_dom_sf"/>
</dbReference>
<reference evidence="4" key="1">
    <citation type="journal article" date="2021" name="Proc. Natl. Acad. Sci. U.S.A.">
        <title>Three genomes in the algal genus Volvox reveal the fate of a haploid sex-determining region after a transition to homothallism.</title>
        <authorList>
            <person name="Yamamoto K."/>
            <person name="Hamaji T."/>
            <person name="Kawai-Toyooka H."/>
            <person name="Matsuzaki R."/>
            <person name="Takahashi F."/>
            <person name="Nishimura Y."/>
            <person name="Kawachi M."/>
            <person name="Noguchi H."/>
            <person name="Minakuchi Y."/>
            <person name="Umen J.G."/>
            <person name="Toyoda A."/>
            <person name="Nozaki H."/>
        </authorList>
    </citation>
    <scope>NUCLEOTIDE SEQUENCE</scope>
    <source>
        <strain evidence="4">NIES-3785</strain>
        <strain evidence="3">NIES-3786</strain>
    </source>
</reference>
<keyword evidence="6" id="KW-1185">Reference proteome</keyword>
<evidence type="ECO:0000313" key="4">
    <source>
        <dbReference type="EMBL" id="GIM09810.1"/>
    </source>
</evidence>
<proteinExistence type="predicted"/>
<sequence length="669" mass="69900">MQTAVRVVRCAACHSRNALSGYLTYVTTLGTHPTINLGTRVKASDCLAFFGCPLVPDNTTSAGADGRVQRHRGCVHWSACGGRVYGGGGDGGISATLLSQRGFSTVLAGLSISDAGNAAPAGASVSDSTMQASATASMFTSASPQPEPCGADPQLPPSGDEGLQQDLATSQRPLPSAAELLAPMLEEKPFTVAKVSGRGRGLVASRAILRGTVVQREVPMLAFPELGGTHAVCYHCLFPLALSSSPVRHPGSSGRRFCCNACMEAALEQYLAVEEATAAAAAAAVSSRSNSSSVGDGGNTIVGGSLEQLFKQCRQHGERFPLMAARLAFMEVSEAIRQYLIRKLLVSEPCDHSSNRATTAATGAAADATPNTHASASLSSDDNGDRTSAARGDPLRGFHVLCFANMAPPYPEPWVEQHGLLAAALHDLAADRKALRNLALAFGARLGWGTQREHVGTDATEGGVSKCWQPVPNWDTQNQWQQQHRGREEMTPECDAGAAAAAVVAVAAAEEEAVLQGLAWAASTAVKERLNVEWFVGVMARLHLNVFQVHNPLAGADPSDLAATAAALVASTAGGASSGSAVYLLSSLFNHSCEPNLELSFPDLNGAAAFTAARDIAPGEELSVAYLDIGLPVNVRRQHLEWSYGFVCGCPRCREEEVQETEAGDAGRS</sequence>
<protein>
    <recommendedName>
        <fullName evidence="2">SET domain-containing protein</fullName>
    </recommendedName>
</protein>
<dbReference type="EMBL" id="BNCQ01000032">
    <property type="protein sequence ID" value="GIM09810.1"/>
    <property type="molecule type" value="Genomic_DNA"/>
</dbReference>
<dbReference type="OrthoDB" id="548349at2759"/>
<comment type="caution">
    <text evidence="4">The sequence shown here is derived from an EMBL/GenBank/DDBJ whole genome shotgun (WGS) entry which is preliminary data.</text>
</comment>
<name>A0A8J4GMV1_9CHLO</name>
<dbReference type="SUPFAM" id="SSF82199">
    <property type="entry name" value="SET domain"/>
    <property type="match status" value="1"/>
</dbReference>
<feature type="region of interest" description="Disordered" evidence="1">
    <location>
        <begin position="356"/>
        <end position="390"/>
    </location>
</feature>
<evidence type="ECO:0000256" key="1">
    <source>
        <dbReference type="SAM" id="MobiDB-lite"/>
    </source>
</evidence>
<dbReference type="PROSITE" id="PS50280">
    <property type="entry name" value="SET"/>
    <property type="match status" value="1"/>
</dbReference>
<accession>A0A8J4GMV1</accession>
<organism evidence="4 5">
    <name type="scientific">Volvox reticuliferus</name>
    <dbReference type="NCBI Taxonomy" id="1737510"/>
    <lineage>
        <taxon>Eukaryota</taxon>
        <taxon>Viridiplantae</taxon>
        <taxon>Chlorophyta</taxon>
        <taxon>core chlorophytes</taxon>
        <taxon>Chlorophyceae</taxon>
        <taxon>CS clade</taxon>
        <taxon>Chlamydomonadales</taxon>
        <taxon>Volvocaceae</taxon>
        <taxon>Volvox</taxon>
    </lineage>
</organism>
<dbReference type="EMBL" id="BNCP01000001">
    <property type="protein sequence ID" value="GIL69526.1"/>
    <property type="molecule type" value="Genomic_DNA"/>
</dbReference>
<feature type="compositionally biased region" description="Low complexity" evidence="1">
    <location>
        <begin position="357"/>
        <end position="369"/>
    </location>
</feature>
<dbReference type="Proteomes" id="UP000747110">
    <property type="component" value="Unassembled WGS sequence"/>
</dbReference>
<dbReference type="InterPro" id="IPR001214">
    <property type="entry name" value="SET_dom"/>
</dbReference>
<feature type="region of interest" description="Disordered" evidence="1">
    <location>
        <begin position="135"/>
        <end position="165"/>
    </location>
</feature>
<feature type="compositionally biased region" description="Polar residues" evidence="1">
    <location>
        <begin position="370"/>
        <end position="381"/>
    </location>
</feature>
<feature type="domain" description="SET" evidence="2">
    <location>
        <begin position="188"/>
        <end position="627"/>
    </location>
</feature>
<dbReference type="Proteomes" id="UP000722791">
    <property type="component" value="Unassembled WGS sequence"/>
</dbReference>
<dbReference type="PANTHER" id="PTHR12197:SF251">
    <property type="entry name" value="EG:BACR7C10.4 PROTEIN"/>
    <property type="match status" value="1"/>
</dbReference>
<dbReference type="Gene3D" id="2.170.270.10">
    <property type="entry name" value="SET domain"/>
    <property type="match status" value="1"/>
</dbReference>
<evidence type="ECO:0000313" key="3">
    <source>
        <dbReference type="EMBL" id="GIL69526.1"/>
    </source>
</evidence>
<dbReference type="GO" id="GO:0005634">
    <property type="term" value="C:nucleus"/>
    <property type="evidence" value="ECO:0007669"/>
    <property type="project" value="TreeGrafter"/>
</dbReference>